<evidence type="ECO:0000313" key="1">
    <source>
        <dbReference type="EMBL" id="RNA05984.1"/>
    </source>
</evidence>
<gene>
    <name evidence="1" type="ORF">BpHYR1_011396</name>
</gene>
<feature type="non-terminal residue" evidence="1">
    <location>
        <position position="1"/>
    </location>
</feature>
<dbReference type="EMBL" id="REGN01007541">
    <property type="protein sequence ID" value="RNA05984.1"/>
    <property type="molecule type" value="Genomic_DNA"/>
</dbReference>
<comment type="caution">
    <text evidence="1">The sequence shown here is derived from an EMBL/GenBank/DDBJ whole genome shotgun (WGS) entry which is preliminary data.</text>
</comment>
<name>A0A3M7Q421_BRAPC</name>
<reference evidence="1 2" key="1">
    <citation type="journal article" date="2018" name="Sci. Rep.">
        <title>Genomic signatures of local adaptation to the degree of environmental predictability in rotifers.</title>
        <authorList>
            <person name="Franch-Gras L."/>
            <person name="Hahn C."/>
            <person name="Garcia-Roger E.M."/>
            <person name="Carmona M.J."/>
            <person name="Serra M."/>
            <person name="Gomez A."/>
        </authorList>
    </citation>
    <scope>NUCLEOTIDE SEQUENCE [LARGE SCALE GENOMIC DNA]</scope>
    <source>
        <strain evidence="1">HYR1</strain>
    </source>
</reference>
<keyword evidence="2" id="KW-1185">Reference proteome</keyword>
<proteinExistence type="predicted"/>
<sequence>FGSDSFKLNLANLTGKQRTSKPSKPYAWTVWTYLLTWRSAFDFFVKYNHVVRGTDKYISN</sequence>
<protein>
    <submittedName>
        <fullName evidence="1">Uncharacterized protein</fullName>
    </submittedName>
</protein>
<accession>A0A3M7Q421</accession>
<evidence type="ECO:0000313" key="2">
    <source>
        <dbReference type="Proteomes" id="UP000276133"/>
    </source>
</evidence>
<dbReference type="Proteomes" id="UP000276133">
    <property type="component" value="Unassembled WGS sequence"/>
</dbReference>
<organism evidence="1 2">
    <name type="scientific">Brachionus plicatilis</name>
    <name type="common">Marine rotifer</name>
    <name type="synonym">Brachionus muelleri</name>
    <dbReference type="NCBI Taxonomy" id="10195"/>
    <lineage>
        <taxon>Eukaryota</taxon>
        <taxon>Metazoa</taxon>
        <taxon>Spiralia</taxon>
        <taxon>Gnathifera</taxon>
        <taxon>Rotifera</taxon>
        <taxon>Eurotatoria</taxon>
        <taxon>Monogononta</taxon>
        <taxon>Pseudotrocha</taxon>
        <taxon>Ploima</taxon>
        <taxon>Brachionidae</taxon>
        <taxon>Brachionus</taxon>
    </lineage>
</organism>
<dbReference type="AlphaFoldDB" id="A0A3M7Q421"/>